<sequence>MDEENMAPLQDDSDEVVERFHPTSGRVTGWLTVVLAGVVVLAGLVYLDEGFPPWLTAAAALLGVLAWAAMLRPALWATHEHLVMRNLAETLHVRLAAVEEMAVRQVLVVRAGDRRWVSTVVGRPWRKAITARGTPGASGDAVPQEGMPYADFVENRLYELVDSARREAGVRPGSPEQLALPDPVRRERAWLPLALIVVAVLVLAVSLVMSS</sequence>
<comment type="caution">
    <text evidence="2">The sequence shown here is derived from an EMBL/GenBank/DDBJ whole genome shotgun (WGS) entry which is preliminary data.</text>
</comment>
<keyword evidence="1" id="KW-0472">Membrane</keyword>
<dbReference type="RefSeq" id="WP_255892527.1">
    <property type="nucleotide sequence ID" value="NZ_JAFMZM010000006.1"/>
</dbReference>
<keyword evidence="1" id="KW-1133">Transmembrane helix</keyword>
<evidence type="ECO:0008006" key="4">
    <source>
        <dbReference type="Google" id="ProtNLM"/>
    </source>
</evidence>
<proteinExistence type="predicted"/>
<dbReference type="Proteomes" id="UP001596524">
    <property type="component" value="Unassembled WGS sequence"/>
</dbReference>
<reference evidence="3" key="1">
    <citation type="journal article" date="2019" name="Int. J. Syst. Evol. Microbiol.">
        <title>The Global Catalogue of Microorganisms (GCM) 10K type strain sequencing project: providing services to taxonomists for standard genome sequencing and annotation.</title>
        <authorList>
            <consortium name="The Broad Institute Genomics Platform"/>
            <consortium name="The Broad Institute Genome Sequencing Center for Infectious Disease"/>
            <person name="Wu L."/>
            <person name="Ma J."/>
        </authorList>
    </citation>
    <scope>NUCLEOTIDE SEQUENCE [LARGE SCALE GENOMIC DNA]</scope>
    <source>
        <strain evidence="3">FCH27</strain>
    </source>
</reference>
<keyword evidence="1" id="KW-0812">Transmembrane</keyword>
<name>A0ABW2N6N7_9ACTN</name>
<evidence type="ECO:0000256" key="1">
    <source>
        <dbReference type="SAM" id="Phobius"/>
    </source>
</evidence>
<accession>A0ABW2N6N7</accession>
<gene>
    <name evidence="2" type="ORF">ACFQO6_17605</name>
</gene>
<protein>
    <recommendedName>
        <fullName evidence="4">PH domain-containing protein</fullName>
    </recommendedName>
</protein>
<dbReference type="EMBL" id="JBHTCH010000020">
    <property type="protein sequence ID" value="MFC7362094.1"/>
    <property type="molecule type" value="Genomic_DNA"/>
</dbReference>
<organism evidence="2 3">
    <name type="scientific">Nocardioides astragali</name>
    <dbReference type="NCBI Taxonomy" id="1776736"/>
    <lineage>
        <taxon>Bacteria</taxon>
        <taxon>Bacillati</taxon>
        <taxon>Actinomycetota</taxon>
        <taxon>Actinomycetes</taxon>
        <taxon>Propionibacteriales</taxon>
        <taxon>Nocardioidaceae</taxon>
        <taxon>Nocardioides</taxon>
    </lineage>
</organism>
<evidence type="ECO:0000313" key="2">
    <source>
        <dbReference type="EMBL" id="MFC7362094.1"/>
    </source>
</evidence>
<feature type="transmembrane region" description="Helical" evidence="1">
    <location>
        <begin position="27"/>
        <end position="47"/>
    </location>
</feature>
<feature type="transmembrane region" description="Helical" evidence="1">
    <location>
        <begin position="189"/>
        <end position="209"/>
    </location>
</feature>
<keyword evidence="3" id="KW-1185">Reference proteome</keyword>
<evidence type="ECO:0000313" key="3">
    <source>
        <dbReference type="Proteomes" id="UP001596524"/>
    </source>
</evidence>
<feature type="transmembrane region" description="Helical" evidence="1">
    <location>
        <begin position="53"/>
        <end position="75"/>
    </location>
</feature>